<dbReference type="PANTHER" id="PTHR43306:SF1">
    <property type="entry name" value="7,8-DIHYDRO-6-HYDROXYMETHYLPTERIN DIMETHYLTRANSFERASE"/>
    <property type="match status" value="1"/>
</dbReference>
<dbReference type="NCBIfam" id="NF045702">
    <property type="entry name" value="rSAM_GDGT_ether"/>
    <property type="match status" value="1"/>
</dbReference>
<dbReference type="SUPFAM" id="SSF102114">
    <property type="entry name" value="Radical SAM enzymes"/>
    <property type="match status" value="1"/>
</dbReference>
<dbReference type="PROSITE" id="PS51918">
    <property type="entry name" value="RADICAL_SAM"/>
    <property type="match status" value="1"/>
</dbReference>
<sequence>FAEIGDGVENPRTGEQRGCPFDCGICPHHKSHTVLGIIDVTNRCNLKCPICFANAATTGYVYEPTFEQIKEMLRNLRANRPTATPAIQFSGGEPTLRDDLPDIVHAAKEAGFGEIEVNTNGIRLAKDMDFVKRLREAGACTIYLQFDGVTPEPTIKARGADILHLKFKAIENCRKVGNIGIVLVVTLVKGVNDDQLGDIIRFAAKNKDIVRCVNVQPVSFAGRISRKERKRWRITIPDFMKAVERQTGGQIKTSDFYPVPFTVPISRFTGMYVGEEFVRFTCHEHCGAATYLFVEDGNIIPVTRFVNVEKLFGLLDKYATQLKKGGFAVKARVLAKMVGEVPGTIDMSKAPKGLNLPKILLKVLSTGSYD</sequence>
<dbReference type="InterPro" id="IPR058240">
    <property type="entry name" value="rSAM_sf"/>
</dbReference>
<feature type="non-terminal residue" evidence="6">
    <location>
        <position position="1"/>
    </location>
</feature>
<dbReference type="InterPro" id="IPR034471">
    <property type="entry name" value="GDGT/MA_synthase"/>
</dbReference>
<feature type="domain" description="Radical SAM core" evidence="5">
    <location>
        <begin position="28"/>
        <end position="252"/>
    </location>
</feature>
<evidence type="ECO:0000256" key="1">
    <source>
        <dbReference type="ARBA" id="ARBA00022691"/>
    </source>
</evidence>
<keyword evidence="3" id="KW-0408">Iron</keyword>
<dbReference type="Gene3D" id="3.20.20.70">
    <property type="entry name" value="Aldolase class I"/>
    <property type="match status" value="1"/>
</dbReference>
<gene>
    <name evidence="6" type="ORF">S06H3_16301</name>
</gene>
<keyword evidence="2" id="KW-0479">Metal-binding</keyword>
<evidence type="ECO:0000256" key="3">
    <source>
        <dbReference type="ARBA" id="ARBA00023004"/>
    </source>
</evidence>
<dbReference type="AlphaFoldDB" id="X1MMQ4"/>
<evidence type="ECO:0000256" key="2">
    <source>
        <dbReference type="ARBA" id="ARBA00022723"/>
    </source>
</evidence>
<evidence type="ECO:0000256" key="4">
    <source>
        <dbReference type="ARBA" id="ARBA00023014"/>
    </source>
</evidence>
<feature type="non-terminal residue" evidence="6">
    <location>
        <position position="370"/>
    </location>
</feature>
<dbReference type="SFLD" id="SFLDG01067">
    <property type="entry name" value="SPASM/twitch_domain_containing"/>
    <property type="match status" value="1"/>
</dbReference>
<dbReference type="GO" id="GO:0008168">
    <property type="term" value="F:methyltransferase activity"/>
    <property type="evidence" value="ECO:0007669"/>
    <property type="project" value="InterPro"/>
</dbReference>
<dbReference type="InterPro" id="IPR034474">
    <property type="entry name" value="Methyltransferase_Class_D"/>
</dbReference>
<organism evidence="6">
    <name type="scientific">marine sediment metagenome</name>
    <dbReference type="NCBI Taxonomy" id="412755"/>
    <lineage>
        <taxon>unclassified sequences</taxon>
        <taxon>metagenomes</taxon>
        <taxon>ecological metagenomes</taxon>
    </lineage>
</organism>
<accession>X1MMQ4</accession>
<dbReference type="SFLD" id="SFLDS00029">
    <property type="entry name" value="Radical_SAM"/>
    <property type="match status" value="1"/>
</dbReference>
<dbReference type="SFLD" id="SFLDG01100">
    <property type="entry name" value="methyltransferase_(Class_D)"/>
    <property type="match status" value="1"/>
</dbReference>
<reference evidence="6" key="1">
    <citation type="journal article" date="2014" name="Front. Microbiol.">
        <title>High frequency of phylogenetically diverse reductive dehalogenase-homologous genes in deep subseafloor sedimentary metagenomes.</title>
        <authorList>
            <person name="Kawai M."/>
            <person name="Futagami T."/>
            <person name="Toyoda A."/>
            <person name="Takaki Y."/>
            <person name="Nishi S."/>
            <person name="Hori S."/>
            <person name="Arai W."/>
            <person name="Tsubouchi T."/>
            <person name="Morono Y."/>
            <person name="Uchiyama I."/>
            <person name="Ito T."/>
            <person name="Fujiyama A."/>
            <person name="Inagaki F."/>
            <person name="Takami H."/>
        </authorList>
    </citation>
    <scope>NUCLEOTIDE SEQUENCE</scope>
    <source>
        <strain evidence="6">Expedition CK06-06</strain>
    </source>
</reference>
<dbReference type="CDD" id="cd01335">
    <property type="entry name" value="Radical_SAM"/>
    <property type="match status" value="1"/>
</dbReference>
<dbReference type="GO" id="GO:0051539">
    <property type="term" value="F:4 iron, 4 sulfur cluster binding"/>
    <property type="evidence" value="ECO:0007669"/>
    <property type="project" value="InterPro"/>
</dbReference>
<name>X1MMQ4_9ZZZZ</name>
<evidence type="ECO:0000259" key="5">
    <source>
        <dbReference type="PROSITE" id="PS51918"/>
    </source>
</evidence>
<evidence type="ECO:0000313" key="6">
    <source>
        <dbReference type="EMBL" id="GAI15950.1"/>
    </source>
</evidence>
<dbReference type="InterPro" id="IPR013785">
    <property type="entry name" value="Aldolase_TIM"/>
</dbReference>
<proteinExistence type="predicted"/>
<dbReference type="PANTHER" id="PTHR43306">
    <property type="entry name" value="7,8-DIHYDRO-6-HYDROXYMETHYLPTERIN DIMETHYLTRANSFERASE"/>
    <property type="match status" value="1"/>
</dbReference>
<dbReference type="GO" id="GO:0046872">
    <property type="term" value="F:metal ion binding"/>
    <property type="evidence" value="ECO:0007669"/>
    <property type="project" value="UniProtKB-KW"/>
</dbReference>
<dbReference type="EMBL" id="BARV01008057">
    <property type="protein sequence ID" value="GAI15950.1"/>
    <property type="molecule type" value="Genomic_DNA"/>
</dbReference>
<dbReference type="Pfam" id="PF04055">
    <property type="entry name" value="Radical_SAM"/>
    <property type="match status" value="1"/>
</dbReference>
<protein>
    <recommendedName>
        <fullName evidence="5">Radical SAM core domain-containing protein</fullName>
    </recommendedName>
</protein>
<keyword evidence="1" id="KW-0949">S-adenosyl-L-methionine</keyword>
<dbReference type="InterPro" id="IPR007197">
    <property type="entry name" value="rSAM"/>
</dbReference>
<comment type="caution">
    <text evidence="6">The sequence shown here is derived from an EMBL/GenBank/DDBJ whole genome shotgun (WGS) entry which is preliminary data.</text>
</comment>
<keyword evidence="4" id="KW-0411">Iron-sulfur</keyword>